<evidence type="ECO:0000256" key="4">
    <source>
        <dbReference type="SAM" id="MobiDB-lite"/>
    </source>
</evidence>
<dbReference type="EMBL" id="JBHMAX010000024">
    <property type="protein sequence ID" value="MFB9733129.1"/>
    <property type="molecule type" value="Genomic_DNA"/>
</dbReference>
<dbReference type="InterPro" id="IPR036291">
    <property type="entry name" value="NAD(P)-bd_dom_sf"/>
</dbReference>
<evidence type="ECO:0000313" key="7">
    <source>
        <dbReference type="Proteomes" id="UP001589613"/>
    </source>
</evidence>
<dbReference type="RefSeq" id="WP_141337963.1">
    <property type="nucleotide sequence ID" value="NZ_JBHMAX010000024.1"/>
</dbReference>
<comment type="similarity">
    <text evidence="1">Belongs to the NAD(P)-dependent epimerase/dehydratase family.</text>
</comment>
<dbReference type="CDD" id="cd08946">
    <property type="entry name" value="SDR_e"/>
    <property type="match status" value="1"/>
</dbReference>
<evidence type="ECO:0000256" key="2">
    <source>
        <dbReference type="ARBA" id="ARBA00023002"/>
    </source>
</evidence>
<protein>
    <submittedName>
        <fullName evidence="6">NAD-dependent epimerase/dehydratase family protein</fullName>
    </submittedName>
</protein>
<name>A0ABV5V5L8_9MICO</name>
<comment type="caution">
    <text evidence="6">The sequence shown here is derived from an EMBL/GenBank/DDBJ whole genome shotgun (WGS) entry which is preliminary data.</text>
</comment>
<evidence type="ECO:0000256" key="1">
    <source>
        <dbReference type="ARBA" id="ARBA00007637"/>
    </source>
</evidence>
<dbReference type="SUPFAM" id="SSF51735">
    <property type="entry name" value="NAD(P)-binding Rossmann-fold domains"/>
    <property type="match status" value="1"/>
</dbReference>
<organism evidence="6 7">
    <name type="scientific">Ornithinimicrobium kibberense</name>
    <dbReference type="NCBI Taxonomy" id="282060"/>
    <lineage>
        <taxon>Bacteria</taxon>
        <taxon>Bacillati</taxon>
        <taxon>Actinomycetota</taxon>
        <taxon>Actinomycetes</taxon>
        <taxon>Micrococcales</taxon>
        <taxon>Ornithinimicrobiaceae</taxon>
        <taxon>Ornithinimicrobium</taxon>
    </lineage>
</organism>
<dbReference type="Pfam" id="PF01370">
    <property type="entry name" value="Epimerase"/>
    <property type="match status" value="1"/>
</dbReference>
<keyword evidence="7" id="KW-1185">Reference proteome</keyword>
<proteinExistence type="inferred from homology"/>
<keyword evidence="3" id="KW-0520">NAD</keyword>
<keyword evidence="2" id="KW-0560">Oxidoreductase</keyword>
<evidence type="ECO:0000313" key="6">
    <source>
        <dbReference type="EMBL" id="MFB9733129.1"/>
    </source>
</evidence>
<dbReference type="InterPro" id="IPR001509">
    <property type="entry name" value="Epimerase_deHydtase"/>
</dbReference>
<reference evidence="6 7" key="1">
    <citation type="submission" date="2024-09" db="EMBL/GenBank/DDBJ databases">
        <authorList>
            <person name="Sun Q."/>
            <person name="Mori K."/>
        </authorList>
    </citation>
    <scope>NUCLEOTIDE SEQUENCE [LARGE SCALE GENOMIC DNA]</scope>
    <source>
        <strain evidence="6 7">JCM 12763</strain>
    </source>
</reference>
<gene>
    <name evidence="6" type="ORF">ACFFN0_13850</name>
</gene>
<evidence type="ECO:0000256" key="3">
    <source>
        <dbReference type="ARBA" id="ARBA00023027"/>
    </source>
</evidence>
<sequence length="263" mass="28816">MTTSPRRVLVTGAGGTVAGDALPILLDRTRDDWELVLTDVDADPDADPPVQQLDVRDLAACERAFAGVDTVVHLAGAAAPDSPWETVLDLNIVGTRTVLEAARTAGVRRVVLASSNHAMGMYDRDEQWPVYNSQPPRPDSLYGVSKVFAEVLGRFYHEEHGLDVIALRIGWVSGDYGAADQDIVQAMWLSPGDAAQALQRAVEAPTRFGVYYAVSDNPNRRWDLTDAMLELGYRPQDSWHEVAEEEERVVPGGEHTPDSWPEA</sequence>
<dbReference type="PANTHER" id="PTHR43103">
    <property type="entry name" value="NUCLEOSIDE-DIPHOSPHATE-SUGAR EPIMERASE"/>
    <property type="match status" value="1"/>
</dbReference>
<evidence type="ECO:0000259" key="5">
    <source>
        <dbReference type="Pfam" id="PF01370"/>
    </source>
</evidence>
<dbReference type="Gene3D" id="3.40.50.720">
    <property type="entry name" value="NAD(P)-binding Rossmann-like Domain"/>
    <property type="match status" value="1"/>
</dbReference>
<feature type="domain" description="NAD-dependent epimerase/dehydratase" evidence="5">
    <location>
        <begin position="8"/>
        <end position="178"/>
    </location>
</feature>
<dbReference type="Proteomes" id="UP001589613">
    <property type="component" value="Unassembled WGS sequence"/>
</dbReference>
<dbReference type="PANTHER" id="PTHR43103:SF5">
    <property type="entry name" value="4-EPIMERASE, PUTATIVE (AFU_ORTHOLOGUE AFUA_7G00360)-RELATED"/>
    <property type="match status" value="1"/>
</dbReference>
<feature type="region of interest" description="Disordered" evidence="4">
    <location>
        <begin position="242"/>
        <end position="263"/>
    </location>
</feature>
<accession>A0ABV5V5L8</accession>